<keyword evidence="2" id="KW-1277">Toxin-antitoxin system</keyword>
<name>A0A178MS63_9PROT</name>
<dbReference type="InterPro" id="IPR038296">
    <property type="entry name" value="ParD_sf"/>
</dbReference>
<evidence type="ECO:0000256" key="1">
    <source>
        <dbReference type="ARBA" id="ARBA00008580"/>
    </source>
</evidence>
<dbReference type="PANTHER" id="PTHR36582">
    <property type="entry name" value="ANTITOXIN PARD"/>
    <property type="match status" value="1"/>
</dbReference>
<proteinExistence type="inferred from homology"/>
<dbReference type="Pfam" id="PF03693">
    <property type="entry name" value="ParD_antitoxin"/>
    <property type="match status" value="1"/>
</dbReference>
<dbReference type="Gene3D" id="6.10.10.120">
    <property type="entry name" value="Antitoxin ParD1-like"/>
    <property type="match status" value="1"/>
</dbReference>
<organism evidence="3 4">
    <name type="scientific">Paramagnetospirillum marisnigri</name>
    <dbReference type="NCBI Taxonomy" id="1285242"/>
    <lineage>
        <taxon>Bacteria</taxon>
        <taxon>Pseudomonadati</taxon>
        <taxon>Pseudomonadota</taxon>
        <taxon>Alphaproteobacteria</taxon>
        <taxon>Rhodospirillales</taxon>
        <taxon>Magnetospirillaceae</taxon>
        <taxon>Paramagnetospirillum</taxon>
    </lineage>
</organism>
<dbReference type="PANTHER" id="PTHR36582:SF2">
    <property type="entry name" value="ANTITOXIN PARD"/>
    <property type="match status" value="1"/>
</dbReference>
<comment type="caution">
    <text evidence="3">The sequence shown here is derived from an EMBL/GenBank/DDBJ whole genome shotgun (WGS) entry which is preliminary data.</text>
</comment>
<dbReference type="NCBIfam" id="TIGR02606">
    <property type="entry name" value="antidote_CC2985"/>
    <property type="match status" value="1"/>
</dbReference>
<dbReference type="AlphaFoldDB" id="A0A178MS63"/>
<dbReference type="STRING" id="1285242.A6A04_01015"/>
<evidence type="ECO:0000256" key="2">
    <source>
        <dbReference type="ARBA" id="ARBA00022649"/>
    </source>
</evidence>
<protein>
    <submittedName>
        <fullName evidence="3">CopG family transcriptional regulator</fullName>
    </submittedName>
</protein>
<dbReference type="Proteomes" id="UP000078428">
    <property type="component" value="Unassembled WGS sequence"/>
</dbReference>
<dbReference type="EMBL" id="LWQT01000044">
    <property type="protein sequence ID" value="OAN52305.1"/>
    <property type="molecule type" value="Genomic_DNA"/>
</dbReference>
<reference evidence="3 4" key="1">
    <citation type="submission" date="2016-04" db="EMBL/GenBank/DDBJ databases">
        <title>Draft genome sequence of freshwater magnetotactic bacteria Magnetospirillum marisnigri SP-1 and Magnetospirillum moscoviense BB-1.</title>
        <authorList>
            <person name="Koziaeva V."/>
            <person name="Dziuba M.V."/>
            <person name="Ivanov T.M."/>
            <person name="Kuznetsov B."/>
            <person name="Grouzdev D.S."/>
        </authorList>
    </citation>
    <scope>NUCLEOTIDE SEQUENCE [LARGE SCALE GENOMIC DNA]</scope>
    <source>
        <strain evidence="3 4">SP-1</strain>
    </source>
</reference>
<comment type="similarity">
    <text evidence="1">Belongs to the ParD antitoxin family.</text>
</comment>
<dbReference type="SUPFAM" id="SSF47598">
    <property type="entry name" value="Ribbon-helix-helix"/>
    <property type="match status" value="1"/>
</dbReference>
<dbReference type="InterPro" id="IPR010985">
    <property type="entry name" value="Ribbon_hlx_hlx"/>
</dbReference>
<evidence type="ECO:0000313" key="4">
    <source>
        <dbReference type="Proteomes" id="UP000078428"/>
    </source>
</evidence>
<dbReference type="InterPro" id="IPR022789">
    <property type="entry name" value="ParD"/>
</dbReference>
<dbReference type="GO" id="GO:0006355">
    <property type="term" value="P:regulation of DNA-templated transcription"/>
    <property type="evidence" value="ECO:0007669"/>
    <property type="project" value="InterPro"/>
</dbReference>
<gene>
    <name evidence="3" type="ORF">A6A04_01015</name>
</gene>
<sequence length="83" mass="8974">MNVSVGERWESFVEQAVRTGRYGSASEVVREGLRLVEEREAKLGALRAMLEASMASGGEHGEEDIDTALAERAARLRLQGIGG</sequence>
<evidence type="ECO:0000313" key="3">
    <source>
        <dbReference type="EMBL" id="OAN52305.1"/>
    </source>
</evidence>
<dbReference type="RefSeq" id="WP_068491194.1">
    <property type="nucleotide sequence ID" value="NZ_LWQT01000044.1"/>
</dbReference>
<accession>A0A178MS63</accession>
<keyword evidence="4" id="KW-1185">Reference proteome</keyword>